<feature type="region of interest" description="Disordered" evidence="1">
    <location>
        <begin position="531"/>
        <end position="593"/>
    </location>
</feature>
<dbReference type="AlphaFoldDB" id="A0A7S1AT30"/>
<evidence type="ECO:0000256" key="1">
    <source>
        <dbReference type="SAM" id="MobiDB-lite"/>
    </source>
</evidence>
<organism evidence="2">
    <name type="scientific">Noctiluca scintillans</name>
    <name type="common">Sea sparkle</name>
    <name type="synonym">Red tide dinoflagellate</name>
    <dbReference type="NCBI Taxonomy" id="2966"/>
    <lineage>
        <taxon>Eukaryota</taxon>
        <taxon>Sar</taxon>
        <taxon>Alveolata</taxon>
        <taxon>Dinophyceae</taxon>
        <taxon>Noctilucales</taxon>
        <taxon>Noctilucaceae</taxon>
        <taxon>Noctiluca</taxon>
    </lineage>
</organism>
<feature type="compositionally biased region" description="Low complexity" evidence="1">
    <location>
        <begin position="277"/>
        <end position="289"/>
    </location>
</feature>
<feature type="compositionally biased region" description="Pro residues" evidence="1">
    <location>
        <begin position="548"/>
        <end position="557"/>
    </location>
</feature>
<feature type="compositionally biased region" description="Polar residues" evidence="1">
    <location>
        <begin position="411"/>
        <end position="444"/>
    </location>
</feature>
<sequence>MRAHFDRVVQTDETSTWKGVACHWCGRGDDDLPGTGCRLDRAQVADRVRAAAKATSTSMRRELDTLKQALWQMNSREQQMTEELRLSKEEAQSLAKQKCEQESDFNSRLKATECVRINDKAIDEALSRLCEEAPQPFVPLLEAITQCSPSLHVLSPVFQAFEEKLAACIAARDSLKEAHSHRGKEDRRLTAANRLEVDQTRDQREAASLNGPDHHHSPSQASLLPGTPAPTPSIPAVQISLMDDIRPASGWVPAQNAPTSRGAGRLRPTGGRMERGAPSANPAASQPPATDSPAEPYISFSVSSSADGAGGSPLLTSNRRILGTAVSLDARTQARRARRGFFWGGPLGGSSSACAARRSSDVRTGSATADASQRTPSAFGQSAGAPRTPRAAVKSEARGSASASLRLREFTMSSLSARQGRSPSTQSAFPATSNANGGMSNSGHLSACSTGGTSGAAVGSGLGKARHPSSRAIPGWRPSTPPGPWGTVLGVLRGAPPTAPMFGHGSGLKSAGRNEGVFNSGGFSGDLSPWIATWPPQSPHASPRPGALLPPPLPAPDASPLGRSPHGTTRPSGLVGRPRATSRGVSVGRELMP</sequence>
<proteinExistence type="predicted"/>
<gene>
    <name evidence="2" type="ORF">NSCI0253_LOCUS37383</name>
</gene>
<feature type="compositionally biased region" description="Polar residues" evidence="1">
    <location>
        <begin position="362"/>
        <end position="380"/>
    </location>
</feature>
<protein>
    <submittedName>
        <fullName evidence="2">Uncharacterized protein</fullName>
    </submittedName>
</protein>
<reference evidence="2" key="1">
    <citation type="submission" date="2021-01" db="EMBL/GenBank/DDBJ databases">
        <authorList>
            <person name="Corre E."/>
            <person name="Pelletier E."/>
            <person name="Niang G."/>
            <person name="Scheremetjew M."/>
            <person name="Finn R."/>
            <person name="Kale V."/>
            <person name="Holt S."/>
            <person name="Cochrane G."/>
            <person name="Meng A."/>
            <person name="Brown T."/>
            <person name="Cohen L."/>
        </authorList>
    </citation>
    <scope>NUCLEOTIDE SEQUENCE</scope>
</reference>
<feature type="region of interest" description="Disordered" evidence="1">
    <location>
        <begin position="177"/>
        <end position="235"/>
    </location>
</feature>
<evidence type="ECO:0000313" key="2">
    <source>
        <dbReference type="EMBL" id="CAD8863028.1"/>
    </source>
</evidence>
<name>A0A7S1AT30_NOCSC</name>
<feature type="region of interest" description="Disordered" evidence="1">
    <location>
        <begin position="350"/>
        <end position="483"/>
    </location>
</feature>
<feature type="compositionally biased region" description="Basic and acidic residues" evidence="1">
    <location>
        <begin position="177"/>
        <end position="205"/>
    </location>
</feature>
<accession>A0A7S1AT30</accession>
<feature type="compositionally biased region" description="Gly residues" evidence="1">
    <location>
        <begin position="452"/>
        <end position="462"/>
    </location>
</feature>
<dbReference type="EMBL" id="HBFQ01052452">
    <property type="protein sequence ID" value="CAD8863028.1"/>
    <property type="molecule type" value="Transcribed_RNA"/>
</dbReference>
<feature type="region of interest" description="Disordered" evidence="1">
    <location>
        <begin position="251"/>
        <end position="316"/>
    </location>
</feature>